<keyword evidence="8 10" id="KW-0320">Glycogen biosynthesis</keyword>
<dbReference type="NCBIfam" id="NF003811">
    <property type="entry name" value="PRK05402.1"/>
    <property type="match status" value="1"/>
</dbReference>
<dbReference type="GO" id="GO:0005829">
    <property type="term" value="C:cytosol"/>
    <property type="evidence" value="ECO:0007669"/>
    <property type="project" value="TreeGrafter"/>
</dbReference>
<organism evidence="14 15">
    <name type="scientific">Candidatus Reconcilbacillus cellulovorans</name>
    <dbReference type="NCBI Taxonomy" id="1906605"/>
    <lineage>
        <taxon>Bacteria</taxon>
        <taxon>Bacillati</taxon>
        <taxon>Bacillota</taxon>
        <taxon>Bacilli</taxon>
        <taxon>Bacillales</taxon>
        <taxon>Paenibacillaceae</taxon>
        <taxon>Candidatus Reconcilbacillus</taxon>
    </lineage>
</organism>
<comment type="similarity">
    <text evidence="4 10">Belongs to the glycosyl hydrolase 13 family. GlgB subfamily.</text>
</comment>
<dbReference type="SUPFAM" id="SSF81296">
    <property type="entry name" value="E set domains"/>
    <property type="match status" value="1"/>
</dbReference>
<dbReference type="GO" id="GO:0043169">
    <property type="term" value="F:cation binding"/>
    <property type="evidence" value="ECO:0007669"/>
    <property type="project" value="InterPro"/>
</dbReference>
<dbReference type="PANTHER" id="PTHR43651:SF3">
    <property type="entry name" value="1,4-ALPHA-GLUCAN-BRANCHING ENZYME"/>
    <property type="match status" value="1"/>
</dbReference>
<accession>A0A2A6DYV2</accession>
<dbReference type="InterPro" id="IPR004193">
    <property type="entry name" value="Glyco_hydro_13_N"/>
</dbReference>
<evidence type="ECO:0000313" key="15">
    <source>
        <dbReference type="Proteomes" id="UP000243688"/>
    </source>
</evidence>
<feature type="compositionally biased region" description="Basic and acidic residues" evidence="12">
    <location>
        <begin position="665"/>
        <end position="675"/>
    </location>
</feature>
<feature type="active site" description="Nucleophile" evidence="10 11">
    <location>
        <position position="326"/>
    </location>
</feature>
<evidence type="ECO:0000256" key="1">
    <source>
        <dbReference type="ARBA" id="ARBA00000826"/>
    </source>
</evidence>
<evidence type="ECO:0000256" key="8">
    <source>
        <dbReference type="ARBA" id="ARBA00023056"/>
    </source>
</evidence>
<dbReference type="AlphaFoldDB" id="A0A2A6DYV2"/>
<dbReference type="GO" id="GO:0005978">
    <property type="term" value="P:glycogen biosynthetic process"/>
    <property type="evidence" value="ECO:0007669"/>
    <property type="project" value="UniProtKB-UniRule"/>
</dbReference>
<dbReference type="InterPro" id="IPR037439">
    <property type="entry name" value="Branching_enzy"/>
</dbReference>
<feature type="region of interest" description="Disordered" evidence="12">
    <location>
        <begin position="651"/>
        <end position="675"/>
    </location>
</feature>
<gene>
    <name evidence="10" type="primary">glgB</name>
    <name evidence="14" type="ORF">BLM47_11255</name>
</gene>
<dbReference type="Proteomes" id="UP000243688">
    <property type="component" value="Unassembled WGS sequence"/>
</dbReference>
<proteinExistence type="inferred from homology"/>
<dbReference type="FunFam" id="2.60.40.1180:FF:000002">
    <property type="entry name" value="1,4-alpha-glucan branching enzyme GlgB"/>
    <property type="match status" value="1"/>
</dbReference>
<dbReference type="CDD" id="cd11322">
    <property type="entry name" value="AmyAc_Glg_BE"/>
    <property type="match status" value="1"/>
</dbReference>
<dbReference type="Pfam" id="PF02922">
    <property type="entry name" value="CBM_48"/>
    <property type="match status" value="1"/>
</dbReference>
<dbReference type="InterPro" id="IPR006048">
    <property type="entry name" value="A-amylase/branching_C"/>
</dbReference>
<dbReference type="InterPro" id="IPR044143">
    <property type="entry name" value="GlgB_N_E_set_prok"/>
</dbReference>
<dbReference type="Gene3D" id="2.60.40.1180">
    <property type="entry name" value="Golgi alpha-mannosidase II"/>
    <property type="match status" value="1"/>
</dbReference>
<dbReference type="HAMAP" id="MF_00685">
    <property type="entry name" value="GlgB"/>
    <property type="match status" value="1"/>
</dbReference>
<comment type="caution">
    <text evidence="14">The sequence shown here is derived from an EMBL/GenBank/DDBJ whole genome shotgun (WGS) entry which is preliminary data.</text>
</comment>
<dbReference type="GO" id="GO:0004553">
    <property type="term" value="F:hydrolase activity, hydrolyzing O-glycosyl compounds"/>
    <property type="evidence" value="ECO:0007669"/>
    <property type="project" value="InterPro"/>
</dbReference>
<dbReference type="NCBIfam" id="TIGR01515">
    <property type="entry name" value="branching_enzym"/>
    <property type="match status" value="1"/>
</dbReference>
<evidence type="ECO:0000256" key="3">
    <source>
        <dbReference type="ARBA" id="ARBA00004964"/>
    </source>
</evidence>
<dbReference type="GO" id="GO:0003844">
    <property type="term" value="F:1,4-alpha-glucan branching enzyme activity"/>
    <property type="evidence" value="ECO:0007669"/>
    <property type="project" value="UniProtKB-UniRule"/>
</dbReference>
<evidence type="ECO:0000256" key="5">
    <source>
        <dbReference type="ARBA" id="ARBA00022600"/>
    </source>
</evidence>
<evidence type="ECO:0000256" key="11">
    <source>
        <dbReference type="PIRSR" id="PIRSR000463-1"/>
    </source>
</evidence>
<evidence type="ECO:0000313" key="14">
    <source>
        <dbReference type="EMBL" id="PDO09677.1"/>
    </source>
</evidence>
<dbReference type="SUPFAM" id="SSF51011">
    <property type="entry name" value="Glycosyl hydrolase domain"/>
    <property type="match status" value="1"/>
</dbReference>
<dbReference type="PIRSF" id="PIRSF000463">
    <property type="entry name" value="GlgB"/>
    <property type="match status" value="1"/>
</dbReference>
<comment type="function">
    <text evidence="2 10">Catalyzes the formation of the alpha-1,6-glucosidic linkages in glycogen by scission of a 1,4-alpha-linked oligosaccharide from growing alpha-1,4-glucan chains and the subsequent attachment of the oligosaccharide to the alpha-1,6 position.</text>
</comment>
<evidence type="ECO:0000256" key="4">
    <source>
        <dbReference type="ARBA" id="ARBA00009000"/>
    </source>
</evidence>
<feature type="active site" description="Proton donor" evidence="10 11">
    <location>
        <position position="379"/>
    </location>
</feature>
<dbReference type="EC" id="2.4.1.18" evidence="10"/>
<dbReference type="InterPro" id="IPR017853">
    <property type="entry name" value="GH"/>
</dbReference>
<comment type="catalytic activity">
    <reaction evidence="1 10">
        <text>Transfers a segment of a (1-&gt;4)-alpha-D-glucan chain to a primary hydroxy group in a similar glucan chain.</text>
        <dbReference type="EC" id="2.4.1.18"/>
    </reaction>
</comment>
<dbReference type="EMBL" id="MOXJ01000031">
    <property type="protein sequence ID" value="PDO09677.1"/>
    <property type="molecule type" value="Genomic_DNA"/>
</dbReference>
<evidence type="ECO:0000256" key="12">
    <source>
        <dbReference type="SAM" id="MobiDB-lite"/>
    </source>
</evidence>
<dbReference type="FunFam" id="3.20.20.80:FF:000003">
    <property type="entry name" value="1,4-alpha-glucan branching enzyme GlgB"/>
    <property type="match status" value="1"/>
</dbReference>
<dbReference type="Gene3D" id="3.20.20.80">
    <property type="entry name" value="Glycosidases"/>
    <property type="match status" value="1"/>
</dbReference>
<dbReference type="Pfam" id="PF00128">
    <property type="entry name" value="Alpha-amylase"/>
    <property type="match status" value="2"/>
</dbReference>
<evidence type="ECO:0000256" key="2">
    <source>
        <dbReference type="ARBA" id="ARBA00002953"/>
    </source>
</evidence>
<dbReference type="SMART" id="SM00642">
    <property type="entry name" value="Aamy"/>
    <property type="match status" value="1"/>
</dbReference>
<comment type="subunit">
    <text evidence="10">Monomer.</text>
</comment>
<dbReference type="Pfam" id="PF02806">
    <property type="entry name" value="Alpha-amylase_C"/>
    <property type="match status" value="1"/>
</dbReference>
<dbReference type="Gene3D" id="2.60.40.10">
    <property type="entry name" value="Immunoglobulins"/>
    <property type="match status" value="1"/>
</dbReference>
<dbReference type="UniPathway" id="UPA00164"/>
<feature type="domain" description="Glycosyl hydrolase family 13 catalytic" evidence="13">
    <location>
        <begin position="169"/>
        <end position="523"/>
    </location>
</feature>
<evidence type="ECO:0000256" key="7">
    <source>
        <dbReference type="ARBA" id="ARBA00022679"/>
    </source>
</evidence>
<keyword evidence="9 10" id="KW-0119">Carbohydrate metabolism</keyword>
<dbReference type="PANTHER" id="PTHR43651">
    <property type="entry name" value="1,4-ALPHA-GLUCAN-BRANCHING ENZYME"/>
    <property type="match status" value="1"/>
</dbReference>
<evidence type="ECO:0000256" key="9">
    <source>
        <dbReference type="ARBA" id="ARBA00023277"/>
    </source>
</evidence>
<dbReference type="InterPro" id="IPR013780">
    <property type="entry name" value="Glyco_hydro_b"/>
</dbReference>
<keyword evidence="7 10" id="KW-0808">Transferase</keyword>
<sequence length="675" mass="77739">MATADTASQFKASRQKTGDFGISRTELYLFNRGELFHSYRIFGAHPMTYRGRRGVRFAVWAPNARSVRVVGNFNGWDGSRHPMRQLGTTGVWATFVPGLDEGALYKYEIETPDGRRVLKADPFAFRAELRPNTASIVVDLANQHAWRDERWRREKRKRCVYREPVLIYEVHLGSWKNRGEEQFYTYDEIADDLLDYVCSMGYTHIELLPIAEHPLDASWGYQVTGYYAATSRYGTPGQLMELIDRCHERGIGVIVDWVPAHFCKDDHGLRLFDGTPIYEGSDPNRAEKPLWGTLMFDYGRTEVQSFLISNALFWMDVYHVDGLRIDAVASMIDLNFDKPEHMRTFNRRGGTENDEAIAFLKKLNEVVFRYYPDALMIAEDSSAWPGVTAPTHTGGLGFNFKWNMGWMNDSLRYMALPPSERPHHHHLMTFSLLYAYSENFVLPLSHDEVVHGKRSLLNKMPGGYEDKFANLRAYYGYWMTHPGKKLLFMGCEFAQFDEWKDRLQLDWMLLDFDMHRKMLEYVRTLNRLYRSLPALWELDFDAAGFEWIDVHNAAQSVYIYFRRASDGSHAVAVCNFSDRFYERFRFGVPSASDYRIAINSDELRFGGRGLGLHSGETVAAEPIPWHGRERSLETALPPLSFLLLVPDSRKEAPTCDARNGSRCCSPEERVNGSAS</sequence>
<dbReference type="InterPro" id="IPR006407">
    <property type="entry name" value="GlgB"/>
</dbReference>
<dbReference type="NCBIfam" id="NF008967">
    <property type="entry name" value="PRK12313.1"/>
    <property type="match status" value="1"/>
</dbReference>
<dbReference type="CDD" id="cd02855">
    <property type="entry name" value="E_set_GBE_prok_N"/>
    <property type="match status" value="1"/>
</dbReference>
<protein>
    <recommendedName>
        <fullName evidence="10">1,4-alpha-glucan branching enzyme GlgB</fullName>
        <ecNumber evidence="10">2.4.1.18</ecNumber>
    </recommendedName>
    <alternativeName>
        <fullName evidence="10">1,4-alpha-D-glucan:1,4-alpha-D-glucan 6-glucosyl-transferase</fullName>
    </alternativeName>
    <alternativeName>
        <fullName evidence="10">Alpha-(1-&gt;4)-glucan branching enzyme</fullName>
    </alternativeName>
    <alternativeName>
        <fullName evidence="10">Glycogen branching enzyme</fullName>
        <shortName evidence="10">BE</shortName>
    </alternativeName>
</protein>
<dbReference type="InterPro" id="IPR013783">
    <property type="entry name" value="Ig-like_fold"/>
</dbReference>
<dbReference type="InterPro" id="IPR014756">
    <property type="entry name" value="Ig_E-set"/>
</dbReference>
<evidence type="ECO:0000259" key="13">
    <source>
        <dbReference type="SMART" id="SM00642"/>
    </source>
</evidence>
<comment type="pathway">
    <text evidence="3 10">Glycan biosynthesis; glycogen biosynthesis.</text>
</comment>
<keyword evidence="6 10" id="KW-0328">Glycosyltransferase</keyword>
<dbReference type="InterPro" id="IPR006047">
    <property type="entry name" value="GH13_cat_dom"/>
</dbReference>
<name>A0A2A6DYV2_9BACL</name>
<evidence type="ECO:0000256" key="6">
    <source>
        <dbReference type="ARBA" id="ARBA00022676"/>
    </source>
</evidence>
<reference evidence="14 15" key="1">
    <citation type="submission" date="2016-12" db="EMBL/GenBank/DDBJ databases">
        <title>Candidatus Reconcilibacillus cellulovorans genome.</title>
        <authorList>
            <person name="Kolinko S."/>
            <person name="Wu Y.-W."/>
            <person name="Tachea F."/>
            <person name="Denzel E."/>
            <person name="Hiras J."/>
            <person name="Baecker N."/>
            <person name="Chan L.J."/>
            <person name="Eichorst S.A."/>
            <person name="Frey D."/>
            <person name="Adams P.D."/>
            <person name="Pray T."/>
            <person name="Tanjore D."/>
            <person name="Petzold C.J."/>
            <person name="Gladden J.M."/>
            <person name="Simmons B.A."/>
            <person name="Singer S.W."/>
        </authorList>
    </citation>
    <scope>NUCLEOTIDE SEQUENCE [LARGE SCALE GENOMIC DNA]</scope>
    <source>
        <strain evidence="14">JTherm</strain>
    </source>
</reference>
<dbReference type="SUPFAM" id="SSF51445">
    <property type="entry name" value="(Trans)glycosidases"/>
    <property type="match status" value="1"/>
</dbReference>
<keyword evidence="5 10" id="KW-0321">Glycogen metabolism</keyword>
<dbReference type="FunFam" id="2.60.40.10:FF:000169">
    <property type="entry name" value="1,4-alpha-glucan branching enzyme GlgB"/>
    <property type="match status" value="1"/>
</dbReference>
<evidence type="ECO:0000256" key="10">
    <source>
        <dbReference type="HAMAP-Rule" id="MF_00685"/>
    </source>
</evidence>